<proteinExistence type="predicted"/>
<feature type="transmembrane region" description="Helical" evidence="1">
    <location>
        <begin position="20"/>
        <end position="39"/>
    </location>
</feature>
<evidence type="ECO:0000256" key="1">
    <source>
        <dbReference type="SAM" id="Phobius"/>
    </source>
</evidence>
<evidence type="ECO:0000313" key="3">
    <source>
        <dbReference type="Proteomes" id="UP001642409"/>
    </source>
</evidence>
<accession>A0ABP1HKJ2</accession>
<organism evidence="2 3">
    <name type="scientific">Hexamita inflata</name>
    <dbReference type="NCBI Taxonomy" id="28002"/>
    <lineage>
        <taxon>Eukaryota</taxon>
        <taxon>Metamonada</taxon>
        <taxon>Diplomonadida</taxon>
        <taxon>Hexamitidae</taxon>
        <taxon>Hexamitinae</taxon>
        <taxon>Hexamita</taxon>
    </lineage>
</organism>
<protein>
    <submittedName>
        <fullName evidence="2">Hypothetical_protein</fullName>
    </submittedName>
</protein>
<comment type="caution">
    <text evidence="2">The sequence shown here is derived from an EMBL/GenBank/DDBJ whole genome shotgun (WGS) entry which is preliminary data.</text>
</comment>
<dbReference type="Proteomes" id="UP001642409">
    <property type="component" value="Unassembled WGS sequence"/>
</dbReference>
<evidence type="ECO:0000313" key="2">
    <source>
        <dbReference type="EMBL" id="CAL5995070.1"/>
    </source>
</evidence>
<sequence>MNVGMFNILLTVCKKSNEVKVYIALGIAFLFLYKLYCILNTRSCQNPLQPTNLNQKLDYIFAVNVVFNFHLNCKLEVEKTRMHEQVLKITYLYSELLNTLSSIKFQEEQIKFLESLKGGSKRRHRIKEQIIQQTD</sequence>
<gene>
    <name evidence="2" type="ORF">HINF_LOCUS13857</name>
</gene>
<keyword evidence="3" id="KW-1185">Reference proteome</keyword>
<keyword evidence="1" id="KW-0812">Transmembrane</keyword>
<name>A0ABP1HKJ2_9EUKA</name>
<keyword evidence="1" id="KW-1133">Transmembrane helix</keyword>
<reference evidence="2 3" key="1">
    <citation type="submission" date="2024-07" db="EMBL/GenBank/DDBJ databases">
        <authorList>
            <person name="Akdeniz Z."/>
        </authorList>
    </citation>
    <scope>NUCLEOTIDE SEQUENCE [LARGE SCALE GENOMIC DNA]</scope>
</reference>
<dbReference type="EMBL" id="CAXDID020000032">
    <property type="protein sequence ID" value="CAL5995070.1"/>
    <property type="molecule type" value="Genomic_DNA"/>
</dbReference>
<keyword evidence="1" id="KW-0472">Membrane</keyword>